<keyword evidence="5 6" id="KW-0472">Membrane</keyword>
<evidence type="ECO:0000313" key="8">
    <source>
        <dbReference type="EMBL" id="GAA0144565.1"/>
    </source>
</evidence>
<accession>A0AAV3NYS3</accession>
<dbReference type="PROSITE" id="PS50244">
    <property type="entry name" value="S5A_REDUCTASE"/>
    <property type="match status" value="1"/>
</dbReference>
<dbReference type="Pfam" id="PF02544">
    <property type="entry name" value="Steroid_dh"/>
    <property type="match status" value="1"/>
</dbReference>
<protein>
    <submittedName>
        <fullName evidence="8">Dehydrogenase</fullName>
    </submittedName>
</protein>
<evidence type="ECO:0000256" key="4">
    <source>
        <dbReference type="ARBA" id="ARBA00022989"/>
    </source>
</evidence>
<comment type="caution">
    <text evidence="8">The sequence shown here is derived from an EMBL/GenBank/DDBJ whole genome shotgun (WGS) entry which is preliminary data.</text>
</comment>
<evidence type="ECO:0000259" key="7">
    <source>
        <dbReference type="Pfam" id="PF02544"/>
    </source>
</evidence>
<feature type="domain" description="3-oxo-5-alpha-steroid 4-dehydrogenase C-terminal" evidence="7">
    <location>
        <begin position="151"/>
        <end position="261"/>
    </location>
</feature>
<reference evidence="8 9" key="1">
    <citation type="submission" date="2024-01" db="EMBL/GenBank/DDBJ databases">
        <title>The complete chloroplast genome sequence of Lithospermum erythrorhizon: insights into the phylogenetic relationship among Boraginaceae species and the maternal lineages of purple gromwells.</title>
        <authorList>
            <person name="Okada T."/>
            <person name="Watanabe K."/>
        </authorList>
    </citation>
    <scope>NUCLEOTIDE SEQUENCE [LARGE SCALE GENOMIC DNA]</scope>
</reference>
<dbReference type="AlphaFoldDB" id="A0AAV3NYS3"/>
<dbReference type="GO" id="GO:0006629">
    <property type="term" value="P:lipid metabolic process"/>
    <property type="evidence" value="ECO:0007669"/>
    <property type="project" value="InterPro"/>
</dbReference>
<evidence type="ECO:0000256" key="2">
    <source>
        <dbReference type="ARBA" id="ARBA00007742"/>
    </source>
</evidence>
<feature type="transmembrane region" description="Helical" evidence="6">
    <location>
        <begin position="62"/>
        <end position="82"/>
    </location>
</feature>
<dbReference type="PANTHER" id="PTHR10556:SF35">
    <property type="entry name" value="3-OXO-5-ALPHA-STEROID 4-DEHYDROGENASE FAMILY PROTEIN"/>
    <property type="match status" value="1"/>
</dbReference>
<organism evidence="8 9">
    <name type="scientific">Lithospermum erythrorhizon</name>
    <name type="common">Purple gromwell</name>
    <name type="synonym">Lithospermum officinale var. erythrorhizon</name>
    <dbReference type="NCBI Taxonomy" id="34254"/>
    <lineage>
        <taxon>Eukaryota</taxon>
        <taxon>Viridiplantae</taxon>
        <taxon>Streptophyta</taxon>
        <taxon>Embryophyta</taxon>
        <taxon>Tracheophyta</taxon>
        <taxon>Spermatophyta</taxon>
        <taxon>Magnoliopsida</taxon>
        <taxon>eudicotyledons</taxon>
        <taxon>Gunneridae</taxon>
        <taxon>Pentapetalae</taxon>
        <taxon>asterids</taxon>
        <taxon>lamiids</taxon>
        <taxon>Boraginales</taxon>
        <taxon>Boraginaceae</taxon>
        <taxon>Boraginoideae</taxon>
        <taxon>Lithospermeae</taxon>
        <taxon>Lithospermum</taxon>
    </lineage>
</organism>
<comment type="subcellular location">
    <subcellularLocation>
        <location evidence="1">Membrane</location>
        <topology evidence="1">Multi-pass membrane protein</topology>
    </subcellularLocation>
</comment>
<dbReference type="GO" id="GO:0016627">
    <property type="term" value="F:oxidoreductase activity, acting on the CH-CH group of donors"/>
    <property type="evidence" value="ECO:0007669"/>
    <property type="project" value="InterPro"/>
</dbReference>
<dbReference type="InterPro" id="IPR039357">
    <property type="entry name" value="SRD5A/TECR"/>
</dbReference>
<dbReference type="Proteomes" id="UP001454036">
    <property type="component" value="Unassembled WGS sequence"/>
</dbReference>
<dbReference type="Gene3D" id="1.20.120.1630">
    <property type="match status" value="1"/>
</dbReference>
<feature type="transmembrane region" description="Helical" evidence="6">
    <location>
        <begin position="152"/>
        <end position="170"/>
    </location>
</feature>
<keyword evidence="4 6" id="KW-1133">Transmembrane helix</keyword>
<evidence type="ECO:0000256" key="6">
    <source>
        <dbReference type="SAM" id="Phobius"/>
    </source>
</evidence>
<proteinExistence type="inferred from homology"/>
<keyword evidence="9" id="KW-1185">Reference proteome</keyword>
<keyword evidence="3 6" id="KW-0812">Transmembrane</keyword>
<evidence type="ECO:0000256" key="5">
    <source>
        <dbReference type="ARBA" id="ARBA00023136"/>
    </source>
</evidence>
<name>A0AAV3NYS3_LITER</name>
<feature type="transmembrane region" description="Helical" evidence="6">
    <location>
        <begin position="217"/>
        <end position="237"/>
    </location>
</feature>
<sequence>MIPSVVLNFLFPPPPSVFITTMSVIGFASLANAGFMEIKGKHMQYSKLAEEKKKAQISSKTGMLIIYTPAFLAGLSSLIIFPNEELRFTLGSGALTIHFLKRVLEVLFVHKFSGSMDVEAAIAISLSYLSMTSTMIYAQNFTKGLQVPSTDLMHPGVAIFLVGIVGNLYHHNLLSNLRREGEKDYKIPKGGFFNLVICPHYLFEIMGFIGITCISQTIYAFSFTSGSILYLMGRSYATRDWYKSKFEDFPENVKALIPFIF</sequence>
<feature type="transmembrane region" description="Helical" evidence="6">
    <location>
        <begin position="16"/>
        <end position="35"/>
    </location>
</feature>
<evidence type="ECO:0000313" key="9">
    <source>
        <dbReference type="Proteomes" id="UP001454036"/>
    </source>
</evidence>
<dbReference type="InterPro" id="IPR001104">
    <property type="entry name" value="3-oxo-5_a-steroid_4-DH_C"/>
</dbReference>
<feature type="transmembrane region" description="Helical" evidence="6">
    <location>
        <begin position="191"/>
        <end position="211"/>
    </location>
</feature>
<dbReference type="GO" id="GO:0016020">
    <property type="term" value="C:membrane"/>
    <property type="evidence" value="ECO:0007669"/>
    <property type="project" value="UniProtKB-SubCell"/>
</dbReference>
<dbReference type="FunFam" id="1.20.120.1630:FF:000017">
    <property type="entry name" value="3-oxo-5-alpha-steroid 4-dehydrogenase family protein"/>
    <property type="match status" value="1"/>
</dbReference>
<evidence type="ECO:0000256" key="3">
    <source>
        <dbReference type="ARBA" id="ARBA00022692"/>
    </source>
</evidence>
<dbReference type="EMBL" id="BAABME010000662">
    <property type="protein sequence ID" value="GAA0144565.1"/>
    <property type="molecule type" value="Genomic_DNA"/>
</dbReference>
<comment type="similarity">
    <text evidence="2">Belongs to the steroid 5-alpha reductase family.</text>
</comment>
<gene>
    <name evidence="8" type="ORF">LIER_04982</name>
</gene>
<evidence type="ECO:0000256" key="1">
    <source>
        <dbReference type="ARBA" id="ARBA00004141"/>
    </source>
</evidence>
<dbReference type="PANTHER" id="PTHR10556">
    <property type="entry name" value="3-OXO-5-ALPHA-STEROID 4-DEHYDROGENASE"/>
    <property type="match status" value="1"/>
</dbReference>